<dbReference type="SUPFAM" id="SSF46785">
    <property type="entry name" value="Winged helix' DNA-binding domain"/>
    <property type="match status" value="1"/>
</dbReference>
<dbReference type="SMART" id="SM00895">
    <property type="entry name" value="FCD"/>
    <property type="match status" value="1"/>
</dbReference>
<keyword evidence="1" id="KW-0805">Transcription regulation</keyword>
<dbReference type="InterPro" id="IPR036390">
    <property type="entry name" value="WH_DNA-bd_sf"/>
</dbReference>
<accession>A0ABX8AFD3</accession>
<feature type="domain" description="HTH gntR-type" evidence="5">
    <location>
        <begin position="26"/>
        <end position="94"/>
    </location>
</feature>
<evidence type="ECO:0000313" key="7">
    <source>
        <dbReference type="Proteomes" id="UP000682843"/>
    </source>
</evidence>
<evidence type="ECO:0000313" key="6">
    <source>
        <dbReference type="EMBL" id="QUS41636.1"/>
    </source>
</evidence>
<dbReference type="RefSeq" id="WP_211910277.1">
    <property type="nucleotide sequence ID" value="NZ_CP036498.1"/>
</dbReference>
<feature type="region of interest" description="Disordered" evidence="4">
    <location>
        <begin position="1"/>
        <end position="24"/>
    </location>
</feature>
<evidence type="ECO:0000256" key="4">
    <source>
        <dbReference type="SAM" id="MobiDB-lite"/>
    </source>
</evidence>
<dbReference type="PRINTS" id="PR00035">
    <property type="entry name" value="HTHGNTR"/>
</dbReference>
<dbReference type="InterPro" id="IPR036388">
    <property type="entry name" value="WH-like_DNA-bd_sf"/>
</dbReference>
<dbReference type="PANTHER" id="PTHR43537:SF5">
    <property type="entry name" value="UXU OPERON TRANSCRIPTIONAL REGULATOR"/>
    <property type="match status" value="1"/>
</dbReference>
<dbReference type="SUPFAM" id="SSF48008">
    <property type="entry name" value="GntR ligand-binding domain-like"/>
    <property type="match status" value="1"/>
</dbReference>
<reference evidence="6 7" key="1">
    <citation type="submission" date="2019-02" db="EMBL/GenBank/DDBJ databases">
        <title>Emended description of the genus Rhodopseudomonas and description of Rhodopseudomonas albus sp. nov., a non-phototrophic, heavy-metal-tolerant bacterium isolated from garden soil.</title>
        <authorList>
            <person name="Bao Z."/>
            <person name="Cao W.W."/>
            <person name="Sato Y."/>
            <person name="Nishizawa T."/>
            <person name="Zhao J."/>
            <person name="Guo Y."/>
            <person name="Ohta H."/>
        </authorList>
    </citation>
    <scope>NUCLEOTIDE SEQUENCE [LARGE SCALE GENOMIC DNA]</scope>
    <source>
        <strain evidence="6 7">SK50-23</strain>
    </source>
</reference>
<dbReference type="Pfam" id="PF07729">
    <property type="entry name" value="FCD"/>
    <property type="match status" value="1"/>
</dbReference>
<evidence type="ECO:0000259" key="5">
    <source>
        <dbReference type="PROSITE" id="PS50949"/>
    </source>
</evidence>
<evidence type="ECO:0000256" key="3">
    <source>
        <dbReference type="ARBA" id="ARBA00023163"/>
    </source>
</evidence>
<keyword evidence="3" id="KW-0804">Transcription</keyword>
<evidence type="ECO:0000256" key="1">
    <source>
        <dbReference type="ARBA" id="ARBA00023015"/>
    </source>
</evidence>
<dbReference type="InterPro" id="IPR011711">
    <property type="entry name" value="GntR_C"/>
</dbReference>
<keyword evidence="7" id="KW-1185">Reference proteome</keyword>
<dbReference type="EMBL" id="CP036498">
    <property type="protein sequence ID" value="QUS41636.1"/>
    <property type="molecule type" value="Genomic_DNA"/>
</dbReference>
<dbReference type="Gene3D" id="1.20.120.530">
    <property type="entry name" value="GntR ligand-binding domain-like"/>
    <property type="match status" value="1"/>
</dbReference>
<protein>
    <submittedName>
        <fullName evidence="6">FadR family transcriptional regulator</fullName>
    </submittedName>
</protein>
<dbReference type="Proteomes" id="UP000682843">
    <property type="component" value="Chromosome"/>
</dbReference>
<dbReference type="PROSITE" id="PS50949">
    <property type="entry name" value="HTH_GNTR"/>
    <property type="match status" value="1"/>
</dbReference>
<dbReference type="SMART" id="SM00345">
    <property type="entry name" value="HTH_GNTR"/>
    <property type="match status" value="1"/>
</dbReference>
<organism evidence="6 7">
    <name type="scientific">Tardiphaga alba</name>
    <dbReference type="NCBI Taxonomy" id="340268"/>
    <lineage>
        <taxon>Bacteria</taxon>
        <taxon>Pseudomonadati</taxon>
        <taxon>Pseudomonadota</taxon>
        <taxon>Alphaproteobacteria</taxon>
        <taxon>Hyphomicrobiales</taxon>
        <taxon>Nitrobacteraceae</taxon>
        <taxon>Tardiphaga</taxon>
    </lineage>
</organism>
<dbReference type="Pfam" id="PF00392">
    <property type="entry name" value="GntR"/>
    <property type="match status" value="1"/>
</dbReference>
<keyword evidence="2" id="KW-0238">DNA-binding</keyword>
<dbReference type="InterPro" id="IPR000524">
    <property type="entry name" value="Tscrpt_reg_HTH_GntR"/>
</dbReference>
<sequence length="257" mass="28295">MIGQQKRKSRDGSPGKTLLRPLNPIRRRTEEVVERIAAQIADGDLRAGARLPTEQAMMTAMGVSRTVVREAISALRAQGLVTTRQGAGAFVNNEPGQQPYAIDPEGLGSLGSVIEILELRTAVEIEAAAIASERATAAQIKAIAKAAHIFRRAIASGDRAIKEDFDFHFAIAVGTRNSRFVGFLEFLGGVIIPRQTIRTFDGKEDLQTRYLQSIEREHQMIVDAISERSPRKAREAMRRHLVNGKARYKQLATEAAR</sequence>
<dbReference type="InterPro" id="IPR008920">
    <property type="entry name" value="TF_FadR/GntR_C"/>
</dbReference>
<evidence type="ECO:0000256" key="2">
    <source>
        <dbReference type="ARBA" id="ARBA00023125"/>
    </source>
</evidence>
<dbReference type="CDD" id="cd07377">
    <property type="entry name" value="WHTH_GntR"/>
    <property type="match status" value="1"/>
</dbReference>
<dbReference type="PANTHER" id="PTHR43537">
    <property type="entry name" value="TRANSCRIPTIONAL REGULATOR, GNTR FAMILY"/>
    <property type="match status" value="1"/>
</dbReference>
<gene>
    <name evidence="6" type="ORF">RPMA_24365</name>
</gene>
<proteinExistence type="predicted"/>
<name>A0ABX8AFD3_9BRAD</name>
<dbReference type="Gene3D" id="1.10.10.10">
    <property type="entry name" value="Winged helix-like DNA-binding domain superfamily/Winged helix DNA-binding domain"/>
    <property type="match status" value="1"/>
</dbReference>